<reference evidence="3" key="1">
    <citation type="submission" date="2022-11" db="EMBL/GenBank/DDBJ databases">
        <authorList>
            <person name="Kikuchi T."/>
        </authorList>
    </citation>
    <scope>NUCLEOTIDE SEQUENCE</scope>
    <source>
        <strain evidence="3">PS1010</strain>
    </source>
</reference>
<keyword evidence="1" id="KW-0175">Coiled coil</keyword>
<evidence type="ECO:0000313" key="4">
    <source>
        <dbReference type="Proteomes" id="UP001152747"/>
    </source>
</evidence>
<feature type="coiled-coil region" evidence="1">
    <location>
        <begin position="366"/>
        <end position="397"/>
    </location>
</feature>
<dbReference type="EMBL" id="CANHGI010000006">
    <property type="protein sequence ID" value="CAI5456723.1"/>
    <property type="molecule type" value="Genomic_DNA"/>
</dbReference>
<evidence type="ECO:0008006" key="5">
    <source>
        <dbReference type="Google" id="ProtNLM"/>
    </source>
</evidence>
<evidence type="ECO:0000256" key="2">
    <source>
        <dbReference type="SAM" id="MobiDB-lite"/>
    </source>
</evidence>
<dbReference type="Proteomes" id="UP001152747">
    <property type="component" value="Unassembled WGS sequence"/>
</dbReference>
<evidence type="ECO:0000256" key="1">
    <source>
        <dbReference type="SAM" id="Coils"/>
    </source>
</evidence>
<proteinExistence type="predicted"/>
<dbReference type="AlphaFoldDB" id="A0A9P1J4E3"/>
<feature type="region of interest" description="Disordered" evidence="2">
    <location>
        <begin position="24"/>
        <end position="58"/>
    </location>
</feature>
<sequence>MLNWREAIKQAQQKIDKVLDIRAEEENEEEVGTSSEQKVVDYESTENSPSSISPKSDCEVVLREPVLPPSSYGHLTGDDIQTIVSSDIEIIGENVTPDISPEPLEEIQITTTSSSNSNSHPNFKANKMLKEKLLAEQQKVQELKDQINKLSQKSNTIEKNFDAFKSEASQFSQEAFRARQDAKNSRAKIAELQKELETMEEKLNAKETKIRGMKNAMEDNLAIVKKYTSSNNSQATNISKLNEEIVEKSRRIQELEANVANFENQRHKEETGAMYLDDMIEQTIHGLREEIEEYRKTNSALQEDLRKKEREIQEKQEEYEEKLSNAVSSTHQNFETDLAMMKNDYDVLLNQKHLLDLKDERNQKMLEKSRRSMEISKKELENVKRSVAEMMEHLKNDNYRLNSEIRRIIEMDFEKQRNLKPKFKESAVQTEEDQEKNEEKIEEPEKIGERKISVRFEEPCCCKNQKNLQQFSSMADVLKILDEVTFQRDQLETTKRRIDLELKETRRQLDEVLLMHGEKIEELDELRIDNDDLRAILKEQALSLTAKSENS</sequence>
<evidence type="ECO:0000313" key="3">
    <source>
        <dbReference type="EMBL" id="CAI5456723.1"/>
    </source>
</evidence>
<name>A0A9P1J4E3_9PELO</name>
<gene>
    <name evidence="3" type="ORF">CAMP_LOCUS19360</name>
</gene>
<feature type="coiled-coil region" evidence="1">
    <location>
        <begin position="126"/>
        <end position="325"/>
    </location>
</feature>
<protein>
    <recommendedName>
        <fullName evidence="5">TATA element modulatory factor 1 TATA binding domain-containing protein</fullName>
    </recommendedName>
</protein>
<keyword evidence="4" id="KW-1185">Reference proteome</keyword>
<comment type="caution">
    <text evidence="3">The sequence shown here is derived from an EMBL/GenBank/DDBJ whole genome shotgun (WGS) entry which is preliminary data.</text>
</comment>
<feature type="region of interest" description="Disordered" evidence="2">
    <location>
        <begin position="425"/>
        <end position="444"/>
    </location>
</feature>
<organism evidence="3 4">
    <name type="scientific">Caenorhabditis angaria</name>
    <dbReference type="NCBI Taxonomy" id="860376"/>
    <lineage>
        <taxon>Eukaryota</taxon>
        <taxon>Metazoa</taxon>
        <taxon>Ecdysozoa</taxon>
        <taxon>Nematoda</taxon>
        <taxon>Chromadorea</taxon>
        <taxon>Rhabditida</taxon>
        <taxon>Rhabditina</taxon>
        <taxon>Rhabditomorpha</taxon>
        <taxon>Rhabditoidea</taxon>
        <taxon>Rhabditidae</taxon>
        <taxon>Peloderinae</taxon>
        <taxon>Caenorhabditis</taxon>
    </lineage>
</organism>
<accession>A0A9P1J4E3</accession>
<feature type="compositionally biased region" description="Polar residues" evidence="2">
    <location>
        <begin position="45"/>
        <end position="54"/>
    </location>
</feature>
<dbReference type="OrthoDB" id="5813169at2759"/>